<sequence length="78" mass="9009">MAIKMFAELLKYPYVVVYDYATGNKLHRTSCSYVTKKNFDLKVLINAEKNGYYQPIEILDEVTDPTVVPCKICKPDTR</sequence>
<dbReference type="OrthoDB" id="2885808at2"/>
<comment type="caution">
    <text evidence="1">The sequence shown here is derived from an EMBL/GenBank/DDBJ whole genome shotgun (WGS) entry which is preliminary data.</text>
</comment>
<dbReference type="AlphaFoldDB" id="A0A427TVR8"/>
<name>A0A427TVR8_9BACI</name>
<dbReference type="Proteomes" id="UP000279911">
    <property type="component" value="Unassembled WGS sequence"/>
</dbReference>
<organism evidence="1 2">
    <name type="scientific">Mesobacillus subterraneus</name>
    <dbReference type="NCBI Taxonomy" id="285983"/>
    <lineage>
        <taxon>Bacteria</taxon>
        <taxon>Bacillati</taxon>
        <taxon>Bacillota</taxon>
        <taxon>Bacilli</taxon>
        <taxon>Bacillales</taxon>
        <taxon>Bacillaceae</taxon>
        <taxon>Mesobacillus</taxon>
    </lineage>
</organism>
<dbReference type="EMBL" id="RSFW01000006">
    <property type="protein sequence ID" value="RSD28587.1"/>
    <property type="molecule type" value="Genomic_DNA"/>
</dbReference>
<reference evidence="2" key="1">
    <citation type="submission" date="2018-12" db="EMBL/GenBank/DDBJ databases">
        <title>Bacillus chawlae sp. nov., Bacillus glennii sp. nov., and Bacillus saganii sp. nov. Isolated from the Vehicle Assembly Building at Kennedy Space Center where the Viking Spacecraft were Assembled.</title>
        <authorList>
            <person name="Seuylemezian A."/>
            <person name="Vaishampayan P."/>
        </authorList>
    </citation>
    <scope>NUCLEOTIDE SEQUENCE [LARGE SCALE GENOMIC DNA]</scope>
    <source>
        <strain evidence="2">DSM 13966</strain>
    </source>
</reference>
<gene>
    <name evidence="1" type="ORF">EJA10_03100</name>
</gene>
<evidence type="ECO:0000313" key="2">
    <source>
        <dbReference type="Proteomes" id="UP000279911"/>
    </source>
</evidence>
<protein>
    <submittedName>
        <fullName evidence="1">Uncharacterized protein</fullName>
    </submittedName>
</protein>
<dbReference type="RefSeq" id="WP_125478550.1">
    <property type="nucleotide sequence ID" value="NZ_RSFW01000006.1"/>
</dbReference>
<proteinExistence type="predicted"/>
<accession>A0A427TVR8</accession>
<evidence type="ECO:0000313" key="1">
    <source>
        <dbReference type="EMBL" id="RSD28587.1"/>
    </source>
</evidence>